<proteinExistence type="predicted"/>
<dbReference type="Proteomes" id="UP001057402">
    <property type="component" value="Chromosome 4"/>
</dbReference>
<keyword evidence="2" id="KW-1185">Reference proteome</keyword>
<sequence length="98" mass="10423">MSFAARTLFARSRGCSSVRLYAFTAAIGLYMPGGCTGSLPTEVGTLTSFLNWKAISETDSDSTGDNIPTSHVTELNISESMVTQPIPALFTCKSPLIL</sequence>
<gene>
    <name evidence="1" type="ORF">MLD38_010870</name>
</gene>
<protein>
    <submittedName>
        <fullName evidence="1">Uncharacterized protein</fullName>
    </submittedName>
</protein>
<comment type="caution">
    <text evidence="1">The sequence shown here is derived from an EMBL/GenBank/DDBJ whole genome shotgun (WGS) entry which is preliminary data.</text>
</comment>
<name>A0ACB9R9K0_9MYRT</name>
<dbReference type="EMBL" id="CM042883">
    <property type="protein sequence ID" value="KAI4372667.1"/>
    <property type="molecule type" value="Genomic_DNA"/>
</dbReference>
<evidence type="ECO:0000313" key="2">
    <source>
        <dbReference type="Proteomes" id="UP001057402"/>
    </source>
</evidence>
<reference evidence="2" key="1">
    <citation type="journal article" date="2023" name="Front. Plant Sci.">
        <title>Chromosomal-level genome assembly of Melastoma candidum provides insights into trichome evolution.</title>
        <authorList>
            <person name="Zhong Y."/>
            <person name="Wu W."/>
            <person name="Sun C."/>
            <person name="Zou P."/>
            <person name="Liu Y."/>
            <person name="Dai S."/>
            <person name="Zhou R."/>
        </authorList>
    </citation>
    <scope>NUCLEOTIDE SEQUENCE [LARGE SCALE GENOMIC DNA]</scope>
</reference>
<organism evidence="1 2">
    <name type="scientific">Melastoma candidum</name>
    <dbReference type="NCBI Taxonomy" id="119954"/>
    <lineage>
        <taxon>Eukaryota</taxon>
        <taxon>Viridiplantae</taxon>
        <taxon>Streptophyta</taxon>
        <taxon>Embryophyta</taxon>
        <taxon>Tracheophyta</taxon>
        <taxon>Spermatophyta</taxon>
        <taxon>Magnoliopsida</taxon>
        <taxon>eudicotyledons</taxon>
        <taxon>Gunneridae</taxon>
        <taxon>Pentapetalae</taxon>
        <taxon>rosids</taxon>
        <taxon>malvids</taxon>
        <taxon>Myrtales</taxon>
        <taxon>Melastomataceae</taxon>
        <taxon>Melastomatoideae</taxon>
        <taxon>Melastomateae</taxon>
        <taxon>Melastoma</taxon>
    </lineage>
</organism>
<evidence type="ECO:0000313" key="1">
    <source>
        <dbReference type="EMBL" id="KAI4372667.1"/>
    </source>
</evidence>
<accession>A0ACB9R9K0</accession>